<dbReference type="Gene3D" id="3.80.10.10">
    <property type="entry name" value="Ribonuclease Inhibitor"/>
    <property type="match status" value="2"/>
</dbReference>
<protein>
    <submittedName>
        <fullName evidence="5">LRRC1</fullName>
    </submittedName>
</protein>
<gene>
    <name evidence="5" type="primary">LRRC1</name>
    <name evidence="5" type="ORF">EHP00_1920</name>
    <name evidence="6" type="ORF">EHP00_2690</name>
</gene>
<feature type="chain" id="PRO_5011904014" evidence="3">
    <location>
        <begin position="26"/>
        <end position="682"/>
    </location>
</feature>
<reference evidence="6 7" key="1">
    <citation type="journal article" date="2017" name="Environ. Microbiol.">
        <title>Decay of the glycolytic pathway and adaptation to intranuclear parasitism within Enterocytozoonidae microsporidia.</title>
        <authorList>
            <person name="Wiredu Boakye D."/>
            <person name="Jaroenlak P."/>
            <person name="Prachumwat A."/>
            <person name="Williams T.A."/>
            <person name="Bateman K.S."/>
            <person name="Itsathitphaisarn O."/>
            <person name="Sritunyalucksana K."/>
            <person name="Paszkiewicz K.H."/>
            <person name="Moore K.A."/>
            <person name="Stentiford G.D."/>
            <person name="Williams B.A."/>
        </authorList>
    </citation>
    <scope>NUCLEOTIDE SEQUENCE [LARGE SCALE GENOMIC DNA]</scope>
    <source>
        <strain evidence="6 7">TH1</strain>
    </source>
</reference>
<dbReference type="GO" id="GO:0005737">
    <property type="term" value="C:cytoplasm"/>
    <property type="evidence" value="ECO:0007669"/>
    <property type="project" value="TreeGrafter"/>
</dbReference>
<organism evidence="6 7">
    <name type="scientific">Ecytonucleospora hepatopenaei</name>
    <dbReference type="NCBI Taxonomy" id="646526"/>
    <lineage>
        <taxon>Eukaryota</taxon>
        <taxon>Fungi</taxon>
        <taxon>Fungi incertae sedis</taxon>
        <taxon>Microsporidia</taxon>
        <taxon>Enterocytozoonidae</taxon>
        <taxon>Ecytonucleospora</taxon>
    </lineage>
</organism>
<comment type="caution">
    <text evidence="6">The sequence shown here is derived from an EMBL/GenBank/DDBJ whole genome shotgun (WGS) entry which is preliminary data.</text>
</comment>
<evidence type="ECO:0000256" key="1">
    <source>
        <dbReference type="ARBA" id="ARBA00022614"/>
    </source>
</evidence>
<dbReference type="PANTHER" id="PTHR48051">
    <property type="match status" value="1"/>
</dbReference>
<dbReference type="VEuPathDB" id="MicrosporidiaDB:EHP00_2690"/>
<dbReference type="InterPro" id="IPR050216">
    <property type="entry name" value="LRR_domain-containing"/>
</dbReference>
<feature type="domain" description="Disease resistance R13L4/SHOC-2-like LRR" evidence="4">
    <location>
        <begin position="185"/>
        <end position="264"/>
    </location>
</feature>
<feature type="domain" description="Disease resistance R13L4/SHOC-2-like LRR" evidence="4">
    <location>
        <begin position="93"/>
        <end position="150"/>
    </location>
</feature>
<dbReference type="FunFam" id="3.80.10.10:FF:000041">
    <property type="entry name" value="LRR receptor-like serine/threonine-protein kinase ERECTA"/>
    <property type="match status" value="1"/>
</dbReference>
<evidence type="ECO:0000259" key="4">
    <source>
        <dbReference type="Pfam" id="PF23598"/>
    </source>
</evidence>
<dbReference type="Pfam" id="PF23598">
    <property type="entry name" value="LRR_14"/>
    <property type="match status" value="2"/>
</dbReference>
<dbReference type="SMART" id="SM00364">
    <property type="entry name" value="LRR_BAC"/>
    <property type="match status" value="9"/>
</dbReference>
<dbReference type="InterPro" id="IPR055414">
    <property type="entry name" value="LRR_R13L4/SHOC2-like"/>
</dbReference>
<dbReference type="OrthoDB" id="2192264at2759"/>
<dbReference type="VEuPathDB" id="MicrosporidiaDB:EHP00_1920"/>
<dbReference type="SUPFAM" id="SSF52058">
    <property type="entry name" value="L domain-like"/>
    <property type="match status" value="1"/>
</dbReference>
<evidence type="ECO:0000256" key="3">
    <source>
        <dbReference type="SAM" id="SignalP"/>
    </source>
</evidence>
<evidence type="ECO:0000313" key="6">
    <source>
        <dbReference type="EMBL" id="OQS53551.1"/>
    </source>
</evidence>
<keyword evidence="7" id="KW-1185">Reference proteome</keyword>
<dbReference type="PANTHER" id="PTHR48051:SF1">
    <property type="entry name" value="RAS SUPPRESSOR PROTEIN 1"/>
    <property type="match status" value="1"/>
</dbReference>
<dbReference type="PROSITE" id="PS51450">
    <property type="entry name" value="LRR"/>
    <property type="match status" value="8"/>
</dbReference>
<proteinExistence type="predicted"/>
<name>A0A1W0E2U0_9MICR</name>
<evidence type="ECO:0000313" key="5">
    <source>
        <dbReference type="EMBL" id="OQS53550.1"/>
    </source>
</evidence>
<keyword evidence="2" id="KW-0677">Repeat</keyword>
<dbReference type="AlphaFoldDB" id="A0A1W0E2U0"/>
<dbReference type="InterPro" id="IPR032675">
    <property type="entry name" value="LRR_dom_sf"/>
</dbReference>
<dbReference type="EMBL" id="MNPJ01000029">
    <property type="protein sequence ID" value="OQS53551.1"/>
    <property type="molecule type" value="Genomic_DNA"/>
</dbReference>
<dbReference type="STRING" id="646526.A0A1W0E2U0"/>
<dbReference type="EMBL" id="MNPJ01000029">
    <property type="protein sequence ID" value="OQS53550.1"/>
    <property type="molecule type" value="Genomic_DNA"/>
</dbReference>
<evidence type="ECO:0000313" key="7">
    <source>
        <dbReference type="Proteomes" id="UP000192758"/>
    </source>
</evidence>
<dbReference type="FunFam" id="3.80.10.10:FF:001164">
    <property type="entry name" value="GH01279p"/>
    <property type="match status" value="1"/>
</dbReference>
<dbReference type="Proteomes" id="UP000192758">
    <property type="component" value="Unassembled WGS sequence"/>
</dbReference>
<evidence type="ECO:0000256" key="2">
    <source>
        <dbReference type="ARBA" id="ARBA00022737"/>
    </source>
</evidence>
<dbReference type="SMART" id="SM00369">
    <property type="entry name" value="LRR_TYP"/>
    <property type="match status" value="11"/>
</dbReference>
<keyword evidence="3" id="KW-0732">Signal</keyword>
<accession>A0A1W0E2U0</accession>
<dbReference type="Pfam" id="PF12799">
    <property type="entry name" value="LRR_4"/>
    <property type="match status" value="1"/>
</dbReference>
<feature type="signal peptide" evidence="3">
    <location>
        <begin position="1"/>
        <end position="25"/>
    </location>
</feature>
<dbReference type="InterPro" id="IPR003591">
    <property type="entry name" value="Leu-rich_rpt_typical-subtyp"/>
</dbReference>
<sequence length="682" mass="78317">MCKIICLVKFIFVLIMTMYHNVIFCAIDPNETTVMLMNRNLLTFPDYIVKLTALTSLNLSNNQIVEIPVEIGKLTALTSLYLINNQIVEIPVEIGKLTALKYLNLSNNQIVEIPVEIGKLTALKHLDFINNQIVEIPVEIGKLTALKYLYLTNNQIVEIPVEIGKLTALTSLYLSNNQIVEIPVEIGKLTALKYLNLSNNQIVEIPVEIGKLTALTSLNLNNNQIVEIPVEIGKLTALTSLYLTNNQIVEIPVEIGKLTALTSLYLNNNQIVEIPVEIGKLTALTSLNLSENNISFVPMDFAQKLHDAGNLRFFDLRNNPLNEYGEGVNNLGWRDLKNMFGDRIIIDQDTQNVHSQRVQMDEDGVYEAIKSKGNGIYLNFEKVSSIKPYFQINIDEDKKYDLKDTLNKWELIRKSLGQEDADYNIVKYIKYLYTGEEFEGVVWPFPKNEATSVKIIKEIVDNSINDIYKFLVKNSQEKSTRLEYFNTVFCLLCEIYNSCPTGQLERARYLHAFMSQDDYKDENHDAQYIIEMIISRLKENVFDIVTIPPQGSQNVHVSQYWRKKLHAKLGLNILDEKYTCQFGTLNQDPFKNHVPSVLYAFFSKFTPNYLVEQVCNFINQDQKYQNSISAYIMTLLKNIDDEKKNEFFSFETDEDRIYMIPCKIKQNGIQAVLVDMHFLIQS</sequence>
<dbReference type="InterPro" id="IPR025875">
    <property type="entry name" value="Leu-rich_rpt_4"/>
</dbReference>
<keyword evidence="1" id="KW-0433">Leucine-rich repeat</keyword>
<dbReference type="InterPro" id="IPR001611">
    <property type="entry name" value="Leu-rich_rpt"/>
</dbReference>